<dbReference type="EnsemblMetazoa" id="LLOJ003527-RA">
    <property type="protein sequence ID" value="LLOJ003527-PA"/>
    <property type="gene ID" value="LLOJ003527"/>
</dbReference>
<feature type="region of interest" description="Disordered" evidence="1">
    <location>
        <begin position="52"/>
        <end position="95"/>
    </location>
</feature>
<dbReference type="EMBL" id="AJWK01011248">
    <property type="status" value="NOT_ANNOTATED_CDS"/>
    <property type="molecule type" value="Genomic_DNA"/>
</dbReference>
<dbReference type="EMBL" id="AJWK01011249">
    <property type="status" value="NOT_ANNOTATED_CDS"/>
    <property type="molecule type" value="Genomic_DNA"/>
</dbReference>
<feature type="region of interest" description="Disordered" evidence="1">
    <location>
        <begin position="1"/>
        <end position="26"/>
    </location>
</feature>
<dbReference type="AlphaFoldDB" id="A0A1B0GI38"/>
<sequence>MSSSGGKDRKSRSSSKTQGWEEAGGEFYQESYPVGADWDGMQRDPAAIATLLPSKQNRYATTRRVRQGQLDNRTSRRRQSATATRRSSTFRAGQHNQEVQVAMLPDLSENLTDEERIWEEIHEIKSMPVSMAQKKEMKAQLQVAF</sequence>
<dbReference type="VEuPathDB" id="VectorBase:LLONM1_008968"/>
<organism evidence="2 3">
    <name type="scientific">Lutzomyia longipalpis</name>
    <name type="common">Sand fly</name>
    <dbReference type="NCBI Taxonomy" id="7200"/>
    <lineage>
        <taxon>Eukaryota</taxon>
        <taxon>Metazoa</taxon>
        <taxon>Ecdysozoa</taxon>
        <taxon>Arthropoda</taxon>
        <taxon>Hexapoda</taxon>
        <taxon>Insecta</taxon>
        <taxon>Pterygota</taxon>
        <taxon>Neoptera</taxon>
        <taxon>Endopterygota</taxon>
        <taxon>Diptera</taxon>
        <taxon>Nematocera</taxon>
        <taxon>Psychodoidea</taxon>
        <taxon>Psychodidae</taxon>
        <taxon>Lutzomyia</taxon>
        <taxon>Lutzomyia</taxon>
    </lineage>
</organism>
<feature type="compositionally biased region" description="Low complexity" evidence="1">
    <location>
        <begin position="80"/>
        <end position="92"/>
    </location>
</feature>
<protein>
    <submittedName>
        <fullName evidence="2">Uncharacterized protein</fullName>
    </submittedName>
</protein>
<proteinExistence type="predicted"/>
<evidence type="ECO:0000256" key="1">
    <source>
        <dbReference type="SAM" id="MobiDB-lite"/>
    </source>
</evidence>
<evidence type="ECO:0000313" key="3">
    <source>
        <dbReference type="Proteomes" id="UP000092461"/>
    </source>
</evidence>
<accession>A0A1B0GI38</accession>
<evidence type="ECO:0000313" key="2">
    <source>
        <dbReference type="EnsemblMetazoa" id="LLOJ003527-PA"/>
    </source>
</evidence>
<reference evidence="2" key="1">
    <citation type="submission" date="2020-05" db="UniProtKB">
        <authorList>
            <consortium name="EnsemblMetazoa"/>
        </authorList>
    </citation>
    <scope>IDENTIFICATION</scope>
    <source>
        <strain evidence="2">Jacobina</strain>
    </source>
</reference>
<dbReference type="Proteomes" id="UP000092461">
    <property type="component" value="Unassembled WGS sequence"/>
</dbReference>
<name>A0A1B0GI38_LUTLO</name>
<keyword evidence="3" id="KW-1185">Reference proteome</keyword>
<dbReference type="VEuPathDB" id="VectorBase:LLOJ003527"/>